<dbReference type="Proteomes" id="UP000735302">
    <property type="component" value="Unassembled WGS sequence"/>
</dbReference>
<feature type="region of interest" description="Disordered" evidence="1">
    <location>
        <begin position="1"/>
        <end position="50"/>
    </location>
</feature>
<organism evidence="2 3">
    <name type="scientific">Plakobranchus ocellatus</name>
    <dbReference type="NCBI Taxonomy" id="259542"/>
    <lineage>
        <taxon>Eukaryota</taxon>
        <taxon>Metazoa</taxon>
        <taxon>Spiralia</taxon>
        <taxon>Lophotrochozoa</taxon>
        <taxon>Mollusca</taxon>
        <taxon>Gastropoda</taxon>
        <taxon>Heterobranchia</taxon>
        <taxon>Euthyneura</taxon>
        <taxon>Panpulmonata</taxon>
        <taxon>Sacoglossa</taxon>
        <taxon>Placobranchoidea</taxon>
        <taxon>Plakobranchidae</taxon>
        <taxon>Plakobranchus</taxon>
    </lineage>
</organism>
<dbReference type="EMBL" id="BLXT01000140">
    <property type="protein sequence ID" value="GFN74592.1"/>
    <property type="molecule type" value="Genomic_DNA"/>
</dbReference>
<proteinExistence type="predicted"/>
<comment type="caution">
    <text evidence="2">The sequence shown here is derived from an EMBL/GenBank/DDBJ whole genome shotgun (WGS) entry which is preliminary data.</text>
</comment>
<dbReference type="AlphaFoldDB" id="A0AAV3XWE4"/>
<evidence type="ECO:0000313" key="2">
    <source>
        <dbReference type="EMBL" id="GFN74592.1"/>
    </source>
</evidence>
<accession>A0AAV3XWE4</accession>
<name>A0AAV3XWE4_9GAST</name>
<feature type="compositionally biased region" description="Low complexity" evidence="1">
    <location>
        <begin position="10"/>
        <end position="46"/>
    </location>
</feature>
<gene>
    <name evidence="2" type="ORF">PoB_000109800</name>
</gene>
<reference evidence="2 3" key="1">
    <citation type="journal article" date="2021" name="Elife">
        <title>Chloroplast acquisition without the gene transfer in kleptoplastic sea slugs, Plakobranchus ocellatus.</title>
        <authorList>
            <person name="Maeda T."/>
            <person name="Takahashi S."/>
            <person name="Yoshida T."/>
            <person name="Shimamura S."/>
            <person name="Takaki Y."/>
            <person name="Nagai Y."/>
            <person name="Toyoda A."/>
            <person name="Suzuki Y."/>
            <person name="Arimoto A."/>
            <person name="Ishii H."/>
            <person name="Satoh N."/>
            <person name="Nishiyama T."/>
            <person name="Hasebe M."/>
            <person name="Maruyama T."/>
            <person name="Minagawa J."/>
            <person name="Obokata J."/>
            <person name="Shigenobu S."/>
        </authorList>
    </citation>
    <scope>NUCLEOTIDE SEQUENCE [LARGE SCALE GENOMIC DNA]</scope>
</reference>
<protein>
    <submittedName>
        <fullName evidence="2">Uncharacterized protein</fullName>
    </submittedName>
</protein>
<keyword evidence="3" id="KW-1185">Reference proteome</keyword>
<evidence type="ECO:0000256" key="1">
    <source>
        <dbReference type="SAM" id="MobiDB-lite"/>
    </source>
</evidence>
<evidence type="ECO:0000313" key="3">
    <source>
        <dbReference type="Proteomes" id="UP000735302"/>
    </source>
</evidence>
<sequence>MIKSETSWAINNNNNNNNTNNNNNSISISNNNGNNNSNNNNNNNNSRPCFRPFYPGVGGTVANESALRPAWTLLSRVRAPPPTPWPS</sequence>